<protein>
    <submittedName>
        <fullName evidence="4">Calcium-transporting ATPase 13, plasma membrane-type</fullName>
    </submittedName>
</protein>
<comment type="caution">
    <text evidence="4">The sequence shown here is derived from an EMBL/GenBank/DDBJ whole genome shotgun (WGS) entry which is preliminary data.</text>
</comment>
<evidence type="ECO:0000256" key="1">
    <source>
        <dbReference type="ARBA" id="ARBA00022842"/>
    </source>
</evidence>
<reference evidence="4" key="1">
    <citation type="submission" date="2020-06" db="EMBL/GenBank/DDBJ databases">
        <authorList>
            <person name="Li T."/>
            <person name="Hu X."/>
            <person name="Zhang T."/>
            <person name="Song X."/>
            <person name="Zhang H."/>
            <person name="Dai N."/>
            <person name="Sheng W."/>
            <person name="Hou X."/>
            <person name="Wei L."/>
        </authorList>
    </citation>
    <scope>NUCLEOTIDE SEQUENCE</scope>
    <source>
        <strain evidence="4">G01</strain>
        <tissue evidence="4">Leaf</tissue>
    </source>
</reference>
<dbReference type="EMBL" id="JACGWK010000007">
    <property type="protein sequence ID" value="KAL0343311.1"/>
    <property type="molecule type" value="Genomic_DNA"/>
</dbReference>
<dbReference type="GO" id="GO:0005886">
    <property type="term" value="C:plasma membrane"/>
    <property type="evidence" value="ECO:0007669"/>
    <property type="project" value="TreeGrafter"/>
</dbReference>
<keyword evidence="3" id="KW-0812">Transmembrane</keyword>
<feature type="transmembrane region" description="Helical" evidence="3">
    <location>
        <begin position="146"/>
        <end position="166"/>
    </location>
</feature>
<organism evidence="4">
    <name type="scientific">Sesamum angustifolium</name>
    <dbReference type="NCBI Taxonomy" id="2727405"/>
    <lineage>
        <taxon>Eukaryota</taxon>
        <taxon>Viridiplantae</taxon>
        <taxon>Streptophyta</taxon>
        <taxon>Embryophyta</taxon>
        <taxon>Tracheophyta</taxon>
        <taxon>Spermatophyta</taxon>
        <taxon>Magnoliopsida</taxon>
        <taxon>eudicotyledons</taxon>
        <taxon>Gunneridae</taxon>
        <taxon>Pentapetalae</taxon>
        <taxon>asterids</taxon>
        <taxon>lamiids</taxon>
        <taxon>Lamiales</taxon>
        <taxon>Pedaliaceae</taxon>
        <taxon>Sesamum</taxon>
    </lineage>
</organism>
<dbReference type="PANTHER" id="PTHR24093">
    <property type="entry name" value="CATION TRANSPORTING ATPASE"/>
    <property type="match status" value="1"/>
</dbReference>
<evidence type="ECO:0000313" key="4">
    <source>
        <dbReference type="EMBL" id="KAL0343311.1"/>
    </source>
</evidence>
<keyword evidence="1" id="KW-0460">Magnesium</keyword>
<evidence type="ECO:0000256" key="2">
    <source>
        <dbReference type="SAM" id="MobiDB-lite"/>
    </source>
</evidence>
<keyword evidence="3" id="KW-0472">Membrane</keyword>
<feature type="transmembrane region" description="Helical" evidence="3">
    <location>
        <begin position="94"/>
        <end position="116"/>
    </location>
</feature>
<dbReference type="InterPro" id="IPR008250">
    <property type="entry name" value="ATPase_P-typ_transduc_dom_A_sf"/>
</dbReference>
<evidence type="ECO:0000256" key="3">
    <source>
        <dbReference type="SAM" id="Phobius"/>
    </source>
</evidence>
<sequence>MGTDNQQQTGSGCPTADRSLQVDEYNMTGLISHVEVNKDHNPFLLSGTKVAHGYAKIFVTCVGMDTTWGEMMSSTRTESIEQIPFQVLLKKLTFLLRMFGLVVGFSVLAVLLVRYFTGNITDENGKKEFDGSETKVDDVINATMGIVANAVTILVVTIPWDLPLVVRHNLEYRMRKMIADQALVRKPSARVTMGAATTICTDTTALLLSQMKVTKSFVGATSMESTSHTSIKNNSPTIASRDQSQKSILAQASPSDKLLMVQCLKRKGQAIAGTFVLLQVFNQFNSRKLEAKNVFKGMLSGLTIVLQVANA</sequence>
<name>A0AAW2NLH0_9LAMI</name>
<gene>
    <name evidence="4" type="ORF">Sangu_1218500</name>
</gene>
<dbReference type="GO" id="GO:0005388">
    <property type="term" value="F:P-type calcium transporter activity"/>
    <property type="evidence" value="ECO:0007669"/>
    <property type="project" value="TreeGrafter"/>
</dbReference>
<keyword evidence="3" id="KW-1133">Transmembrane helix</keyword>
<reference evidence="4" key="2">
    <citation type="journal article" date="2024" name="Plant">
        <title>Genomic evolution and insights into agronomic trait innovations of Sesamum species.</title>
        <authorList>
            <person name="Miao H."/>
            <person name="Wang L."/>
            <person name="Qu L."/>
            <person name="Liu H."/>
            <person name="Sun Y."/>
            <person name="Le M."/>
            <person name="Wang Q."/>
            <person name="Wei S."/>
            <person name="Zheng Y."/>
            <person name="Lin W."/>
            <person name="Duan Y."/>
            <person name="Cao H."/>
            <person name="Xiong S."/>
            <person name="Wang X."/>
            <person name="Wei L."/>
            <person name="Li C."/>
            <person name="Ma Q."/>
            <person name="Ju M."/>
            <person name="Zhao R."/>
            <person name="Li G."/>
            <person name="Mu C."/>
            <person name="Tian Q."/>
            <person name="Mei H."/>
            <person name="Zhang T."/>
            <person name="Gao T."/>
            <person name="Zhang H."/>
        </authorList>
    </citation>
    <scope>NUCLEOTIDE SEQUENCE</scope>
    <source>
        <strain evidence="4">G01</strain>
    </source>
</reference>
<dbReference type="SUPFAM" id="SSF81665">
    <property type="entry name" value="Calcium ATPase, transmembrane domain M"/>
    <property type="match status" value="1"/>
</dbReference>
<dbReference type="InterPro" id="IPR023298">
    <property type="entry name" value="ATPase_P-typ_TM_dom_sf"/>
</dbReference>
<dbReference type="AlphaFoldDB" id="A0AAW2NLH0"/>
<dbReference type="SUPFAM" id="SSF81653">
    <property type="entry name" value="Calcium ATPase, transduction domain A"/>
    <property type="match status" value="1"/>
</dbReference>
<feature type="region of interest" description="Disordered" evidence="2">
    <location>
        <begin position="225"/>
        <end position="244"/>
    </location>
</feature>
<dbReference type="PANTHER" id="PTHR24093:SF434">
    <property type="entry name" value="CALCIUM-TRANSPORTING ATPASE 13, PLASMA MEMBRANE-TYPE-RELATED"/>
    <property type="match status" value="1"/>
</dbReference>
<accession>A0AAW2NLH0</accession>
<proteinExistence type="predicted"/>
<dbReference type="Gene3D" id="1.20.1110.10">
    <property type="entry name" value="Calcium-transporting ATPase, transmembrane domain"/>
    <property type="match status" value="1"/>
</dbReference>